<organism evidence="11 12">
    <name type="scientific">Betabaculovirus altermyunipunctae</name>
    <dbReference type="NCBI Taxonomy" id="3051996"/>
    <lineage>
        <taxon>Viruses</taxon>
        <taxon>Viruses incertae sedis</taxon>
        <taxon>Naldaviricetes</taxon>
        <taxon>Lefavirales</taxon>
        <taxon>Baculoviridae</taxon>
        <taxon>Betabaculovirus</taxon>
    </lineage>
</organism>
<dbReference type="KEGG" id="vg:39105846"/>
<dbReference type="GO" id="GO:0055036">
    <property type="term" value="C:virion membrane"/>
    <property type="evidence" value="ECO:0007669"/>
    <property type="project" value="UniProtKB-SubCell"/>
</dbReference>
<keyword evidence="8 10" id="KW-0472">Membrane</keyword>
<dbReference type="RefSeq" id="YP_009345733.1">
    <property type="nucleotide sequence ID" value="NC_033780.2"/>
</dbReference>
<keyword evidence="5" id="KW-0261">Viral envelope protein</keyword>
<accession>A0A1S5YDW4</accession>
<dbReference type="EMBL" id="KX855660">
    <property type="protein sequence ID" value="AQQ80282.1"/>
    <property type="molecule type" value="Genomic_DNA"/>
</dbReference>
<name>A0A1S5YDW4_9BBAC</name>
<evidence type="ECO:0000256" key="1">
    <source>
        <dbReference type="ARBA" id="ARBA00004182"/>
    </source>
</evidence>
<proteinExistence type="inferred from homology"/>
<evidence type="ECO:0000313" key="11">
    <source>
        <dbReference type="EMBL" id="AQQ80282.1"/>
    </source>
</evidence>
<evidence type="ECO:0000256" key="5">
    <source>
        <dbReference type="ARBA" id="ARBA00022879"/>
    </source>
</evidence>
<evidence type="ECO:0000256" key="4">
    <source>
        <dbReference type="ARBA" id="ARBA00022844"/>
    </source>
</evidence>
<evidence type="ECO:0000256" key="3">
    <source>
        <dbReference type="ARBA" id="ARBA00022692"/>
    </source>
</evidence>
<reference evidence="11 12" key="1">
    <citation type="journal article" date="2017" name="PLoS ONE">
        <title>The Complete Genome Sequence of a Second Distinct Betabaculovirus from the True Armyworm, Mythimna unipuncta.</title>
        <authorList>
            <person name="Harrison R.L."/>
            <person name="Rowley D.L."/>
            <person name="Mowery J."/>
            <person name="Bauchan G.R."/>
            <person name="Theilmann D.A."/>
            <person name="Rohrmann G.F."/>
            <person name="Erlandson M.A."/>
        </authorList>
    </citation>
    <scope>NUCLEOTIDE SEQUENCE [LARGE SCALE GENOMIC DNA]</scope>
    <source>
        <strain evidence="11">MyunGV#8</strain>
    </source>
</reference>
<feature type="transmembrane region" description="Helical" evidence="10">
    <location>
        <begin position="323"/>
        <end position="344"/>
    </location>
</feature>
<keyword evidence="6" id="KW-0426">Late protein</keyword>
<keyword evidence="4" id="KW-0946">Virion</keyword>
<protein>
    <submittedName>
        <fullName evidence="11">PIF-5</fullName>
    </submittedName>
</protein>
<evidence type="ECO:0000256" key="8">
    <source>
        <dbReference type="ARBA" id="ARBA00023136"/>
    </source>
</evidence>
<keyword evidence="9" id="KW-0325">Glycoprotein</keyword>
<dbReference type="Proteomes" id="UP000203651">
    <property type="component" value="Segment"/>
</dbReference>
<dbReference type="GO" id="GO:0019031">
    <property type="term" value="C:viral envelope"/>
    <property type="evidence" value="ECO:0007669"/>
    <property type="project" value="UniProtKB-KW"/>
</dbReference>
<sequence>MSNFYRGLRRTNRVYNSPSGFIADHASLIRNDIPSGFNLLQNPTNVPTSNNMYLPGYGDPTNFTSNSTVNRVMRNNDVPAMKQMFPGATDSQINTLGNLRQIDNVPDATLNSLSTRQDAVRNNNPETATRSREGVQQALDKNPRLTQYLKTAGVVGITGATIYLVVNVADMVGSIVDAMNRTGGSWWYRGNNGANSFDTIEGCILRGRSCGMNFQQIAEFVCVDPHNPGWRDPILTDQELLTVCEGHNTIAEQTVCRASDPYAPIDSRAYYDVSLLNTNEIIQCVEPYDLADLIGDLGLDGLLGDNGLLTNSSKGLNSLSDNFFTILIVVGGVVLLLFIMYVVIKSLNKPKT</sequence>
<dbReference type="InterPro" id="IPR006733">
    <property type="entry name" value="Baculo_ODV-E56"/>
</dbReference>
<evidence type="ECO:0000256" key="7">
    <source>
        <dbReference type="ARBA" id="ARBA00022989"/>
    </source>
</evidence>
<evidence type="ECO:0000313" key="12">
    <source>
        <dbReference type="Proteomes" id="UP000203651"/>
    </source>
</evidence>
<evidence type="ECO:0000256" key="6">
    <source>
        <dbReference type="ARBA" id="ARBA00022921"/>
    </source>
</evidence>
<comment type="subcellular location">
    <subcellularLocation>
        <location evidence="1">Virion membrane</location>
    </subcellularLocation>
</comment>
<keyword evidence="12" id="KW-1185">Reference proteome</keyword>
<evidence type="ECO:0000256" key="9">
    <source>
        <dbReference type="ARBA" id="ARBA00023180"/>
    </source>
</evidence>
<evidence type="ECO:0000256" key="2">
    <source>
        <dbReference type="ARBA" id="ARBA00008534"/>
    </source>
</evidence>
<keyword evidence="3 10" id="KW-0812">Transmembrane</keyword>
<comment type="similarity">
    <text evidence="2">Belongs to the baculoviridae E56 family.</text>
</comment>
<keyword evidence="7 10" id="KW-1133">Transmembrane helix</keyword>
<dbReference type="Pfam" id="PF04639">
    <property type="entry name" value="Baculo_E56"/>
    <property type="match status" value="1"/>
</dbReference>
<evidence type="ECO:0000256" key="10">
    <source>
        <dbReference type="SAM" id="Phobius"/>
    </source>
</evidence>
<dbReference type="GeneID" id="39105846"/>